<evidence type="ECO:0000313" key="3">
    <source>
        <dbReference type="EMBL" id="KAK8038035.1"/>
    </source>
</evidence>
<feature type="region of interest" description="Disordered" evidence="2">
    <location>
        <begin position="92"/>
        <end position="115"/>
    </location>
</feature>
<dbReference type="Proteomes" id="UP001480595">
    <property type="component" value="Unassembled WGS sequence"/>
</dbReference>
<keyword evidence="4" id="KW-1185">Reference proteome</keyword>
<protein>
    <submittedName>
        <fullName evidence="3">Uncharacterized protein</fullName>
    </submittedName>
</protein>
<reference evidence="3 4" key="1">
    <citation type="submission" date="2023-01" db="EMBL/GenBank/DDBJ databases">
        <title>Analysis of 21 Apiospora genomes using comparative genomics revels a genus with tremendous synthesis potential of carbohydrate active enzymes and secondary metabolites.</title>
        <authorList>
            <person name="Sorensen T."/>
        </authorList>
    </citation>
    <scope>NUCLEOTIDE SEQUENCE [LARGE SCALE GENOMIC DNA]</scope>
    <source>
        <strain evidence="3 4">CBS 135458</strain>
    </source>
</reference>
<proteinExistence type="predicted"/>
<evidence type="ECO:0000256" key="1">
    <source>
        <dbReference type="SAM" id="Coils"/>
    </source>
</evidence>
<evidence type="ECO:0000313" key="4">
    <source>
        <dbReference type="Proteomes" id="UP001480595"/>
    </source>
</evidence>
<keyword evidence="1" id="KW-0175">Coiled coil</keyword>
<sequence length="490" mass="54868">MESLIGTRTATRLLDFKSEGNAPVHLHDVQVTGADQHNRLLRENAALKRLNQKLMEENRSLRHSISENGTRLLGLVSAQSDVRSEALLTEEADNHVASPESDIRQPQGNNSGALKERQAAHNAMMNKNSEIHKAVINISSNQYERGTEYMRNQHEKISRLHGDVHKLQDRNRGLEAQKASLEDMVSEMRRSAGGTIELLKSNLNDSKESEEHAKASLDAATQQCLRLEATCQLAVSELEAYKKSGICFEVDDLTITGKWAHLDNLIIEMSSGHFRADFQTTNSISLHFQRQRVLSWKPNLGSIFFRAVIWHVIAEIVFPDSFSIFGKEVQGVAENVRSNLASTDGRPADMQKYISWRAETAILLDGWRIENRMNSFAGEVMRKVNSLLPQTHLTAKDRAFLRLQLRVISLRAFELASIFARSKAIYRILHSKSGSLMGRFNEEEMEMTNQRTEGADLVKVATRPGLAKAGDAEGNNCDHVTTLVKAGVCC</sequence>
<dbReference type="RefSeq" id="XP_066707887.1">
    <property type="nucleotide sequence ID" value="XM_066866211.1"/>
</dbReference>
<dbReference type="GeneID" id="92099274"/>
<accession>A0ABR1SUM7</accession>
<gene>
    <name evidence="3" type="ORF">PG994_014802</name>
</gene>
<comment type="caution">
    <text evidence="3">The sequence shown here is derived from an EMBL/GenBank/DDBJ whole genome shotgun (WGS) entry which is preliminary data.</text>
</comment>
<dbReference type="EMBL" id="JAQQWL010000016">
    <property type="protein sequence ID" value="KAK8038035.1"/>
    <property type="molecule type" value="Genomic_DNA"/>
</dbReference>
<feature type="coiled-coil region" evidence="1">
    <location>
        <begin position="157"/>
        <end position="191"/>
    </location>
</feature>
<evidence type="ECO:0000256" key="2">
    <source>
        <dbReference type="SAM" id="MobiDB-lite"/>
    </source>
</evidence>
<name>A0ABR1SUM7_9PEZI</name>
<organism evidence="3 4">
    <name type="scientific">Apiospora phragmitis</name>
    <dbReference type="NCBI Taxonomy" id="2905665"/>
    <lineage>
        <taxon>Eukaryota</taxon>
        <taxon>Fungi</taxon>
        <taxon>Dikarya</taxon>
        <taxon>Ascomycota</taxon>
        <taxon>Pezizomycotina</taxon>
        <taxon>Sordariomycetes</taxon>
        <taxon>Xylariomycetidae</taxon>
        <taxon>Amphisphaeriales</taxon>
        <taxon>Apiosporaceae</taxon>
        <taxon>Apiospora</taxon>
    </lineage>
</organism>
<feature type="coiled-coil region" evidence="1">
    <location>
        <begin position="37"/>
        <end position="67"/>
    </location>
</feature>